<dbReference type="SUPFAM" id="SSF140683">
    <property type="entry name" value="SP0561-like"/>
    <property type="match status" value="1"/>
</dbReference>
<evidence type="ECO:0000259" key="3">
    <source>
        <dbReference type="Pfam" id="PF08984"/>
    </source>
</evidence>
<dbReference type="InterPro" id="IPR015077">
    <property type="entry name" value="DUF1858"/>
</dbReference>
<dbReference type="InterPro" id="IPR012312">
    <property type="entry name" value="Hemerythrin-like"/>
</dbReference>
<dbReference type="Proteomes" id="UP001559623">
    <property type="component" value="Unassembled WGS sequence"/>
</dbReference>
<gene>
    <name evidence="4" type="ORF">QCO44_06500</name>
</gene>
<name>A0ABV3X521_9FIRM</name>
<keyword evidence="5" id="KW-1185">Reference proteome</keyword>
<dbReference type="PANTHER" id="PTHR39966:SF3">
    <property type="entry name" value="DUF438 DOMAIN-CONTAINING PROTEIN"/>
    <property type="match status" value="1"/>
</dbReference>
<organism evidence="4 5">
    <name type="scientific">Selenomonas sputigena</name>
    <dbReference type="NCBI Taxonomy" id="69823"/>
    <lineage>
        <taxon>Bacteria</taxon>
        <taxon>Bacillati</taxon>
        <taxon>Bacillota</taxon>
        <taxon>Negativicutes</taxon>
        <taxon>Selenomonadales</taxon>
        <taxon>Selenomonadaceae</taxon>
        <taxon>Selenomonas</taxon>
    </lineage>
</organism>
<feature type="domain" description="DUF438" evidence="2">
    <location>
        <begin position="125"/>
        <end position="189"/>
    </location>
</feature>
<dbReference type="Pfam" id="PF08984">
    <property type="entry name" value="DUF1858"/>
    <property type="match status" value="1"/>
</dbReference>
<dbReference type="Pfam" id="PF13596">
    <property type="entry name" value="PAS_10"/>
    <property type="match status" value="1"/>
</dbReference>
<dbReference type="PANTHER" id="PTHR39966">
    <property type="entry name" value="BLL2471 PROTEIN-RELATED"/>
    <property type="match status" value="1"/>
</dbReference>
<proteinExistence type="predicted"/>
<feature type="domain" description="DUF1858" evidence="3">
    <location>
        <begin position="6"/>
        <end position="62"/>
    </location>
</feature>
<protein>
    <submittedName>
        <fullName evidence="4">DUF438 domain-containing protein</fullName>
    </submittedName>
</protein>
<dbReference type="EMBL" id="JARVLH010000003">
    <property type="protein sequence ID" value="MEX5285290.1"/>
    <property type="molecule type" value="Genomic_DNA"/>
</dbReference>
<reference evidence="4 5" key="1">
    <citation type="submission" date="2023-04" db="EMBL/GenBank/DDBJ databases">
        <title>Genome Sequence of Selenomonas sputigena ATCC 33150.</title>
        <authorList>
            <person name="Miller D.P."/>
            <person name="Anvari S."/>
            <person name="Polson S.W."/>
            <person name="Macdonald M."/>
            <person name="Mcdowell J.V."/>
        </authorList>
    </citation>
    <scope>NUCLEOTIDE SEQUENCE [LARGE SCALE GENOMIC DNA]</scope>
    <source>
        <strain evidence="4 5">ATCC 33150</strain>
    </source>
</reference>
<comment type="caution">
    <text evidence="4">The sequence shown here is derived from an EMBL/GenBank/DDBJ whole genome shotgun (WGS) entry which is preliminary data.</text>
</comment>
<evidence type="ECO:0000313" key="5">
    <source>
        <dbReference type="Proteomes" id="UP001559623"/>
    </source>
</evidence>
<dbReference type="InterPro" id="IPR007380">
    <property type="entry name" value="DUF438"/>
</dbReference>
<accession>A0ABV3X521</accession>
<dbReference type="Gene3D" id="1.10.3910.10">
    <property type="entry name" value="SP0561-like"/>
    <property type="match status" value="1"/>
</dbReference>
<evidence type="ECO:0000259" key="1">
    <source>
        <dbReference type="Pfam" id="PF01814"/>
    </source>
</evidence>
<evidence type="ECO:0000259" key="2">
    <source>
        <dbReference type="Pfam" id="PF04282"/>
    </source>
</evidence>
<dbReference type="InterPro" id="IPR038062">
    <property type="entry name" value="ScdA-like_N_sf"/>
</dbReference>
<dbReference type="Gene3D" id="1.20.120.520">
    <property type="entry name" value="nmb1532 protein domain like"/>
    <property type="match status" value="1"/>
</dbReference>
<feature type="domain" description="Hemerythrin-like" evidence="1">
    <location>
        <begin position="209"/>
        <end position="327"/>
    </location>
</feature>
<evidence type="ECO:0000313" key="4">
    <source>
        <dbReference type="EMBL" id="MEX5285290.1"/>
    </source>
</evidence>
<dbReference type="Pfam" id="PF01814">
    <property type="entry name" value="Hemerythrin"/>
    <property type="match status" value="1"/>
</dbReference>
<dbReference type="Pfam" id="PF04282">
    <property type="entry name" value="DUF438"/>
    <property type="match status" value="1"/>
</dbReference>
<dbReference type="RefSeq" id="WP_368847016.1">
    <property type="nucleotide sequence ID" value="NZ_CP194411.1"/>
</dbReference>
<sequence>MKKELDLTKTVAELVEEFPEFQQAMADIGFEEIKNPVVLNLMGRVMTLPKGVAVKGMKLDDVVRQLEERGFTVKDSKAEPSACACSGDAHGAAHAHASGGCGCHGAAGASATGADGESGERAAVLKGLLRRLSDGESLDTVRADFVKDFASVSAEEISAAEQELIDGGMAIHEVQKLCDVHSALFHGHIGGALPAEGTPPEVKDLPEGHPLRVLVAENEGLAALLEEMKTALAQGDATAFGAGLGQLNGLYAHYGKKESLLMPLLYRNGVTGPSGVMWGVDDEIKQEMRSLAKETADGLAGQEERIAAFLQRISDMIYKEEQILFPLTLRFFTERDWLMVYRDMEEIGFAFLREVPRWSAGEAYVVEAKEKERAALAGGSVRLSTGELSFKALEAILNLLPVDLTFIDKDDILRFFSNPGQVFVRPRLALGGNVQDCHPASVLPVIEQLIADFKAKRRDHMEIYRYIKGKPVGVRYLAVYDDAGEYIGTVEVVEDFERALEAFSGKQ</sequence>